<dbReference type="AlphaFoldDB" id="A0A9P7B0H4"/>
<evidence type="ECO:0000256" key="1">
    <source>
        <dbReference type="SAM" id="MobiDB-lite"/>
    </source>
</evidence>
<dbReference type="EMBL" id="VNKQ01000002">
    <property type="protein sequence ID" value="KAG0652798.1"/>
    <property type="molecule type" value="Genomic_DNA"/>
</dbReference>
<accession>A0A9P7B0H4</accession>
<evidence type="ECO:0000313" key="2">
    <source>
        <dbReference type="EMBL" id="KAG0652798.1"/>
    </source>
</evidence>
<dbReference type="Proteomes" id="UP000785200">
    <property type="component" value="Unassembled WGS sequence"/>
</dbReference>
<proteinExistence type="predicted"/>
<evidence type="ECO:0008006" key="4">
    <source>
        <dbReference type="Google" id="ProtNLM"/>
    </source>
</evidence>
<sequence>MTESTPSKRTFKSRFANAFGGGKPRSRLQKLPPSTGSTPELLKAHAREGSIGGSTLRSQYAPTDCDQEWQIDEQTGERDHTGLLHGLAHHESFDSLDSLSQKILGVQPYRKPGEPMIASLSPELWDHIADHLTPDDVANLAISSKTLWKLLGPAPWVALEDPENHEYKVKFLVGMDHLLPDHLLCFPCAKYHLRIKKGQETLKATRILNPIFDCPHATNVAYAPSRARLTTGHHLPFSFVQLVMRAQRFGPQYGISADTLSRRYKDRESEWMHQTRYYVHKGRLLLRVVSRTFAPPDLPISGQRHLLYSREDYFPYFSVCAHWRDGELMNICKCALDHVVKPKETVRQQLQKGPAVKLSLRNPNYFVTQCSRCRPMRRCPQCPTEYLIELKLAEDRTDPDNQFKQAIIVTRWSDLGDGRNPAEGPWAACNGQSNIDSFDTIGKRALSGIFESQSGVTIPGQTILNLNPSKMNKGEEGHTWY</sequence>
<dbReference type="OrthoDB" id="3912356at2759"/>
<gene>
    <name evidence="2" type="ORF">D0Z07_0580</name>
</gene>
<name>A0A9P7B0H4_9HELO</name>
<feature type="region of interest" description="Disordered" evidence="1">
    <location>
        <begin position="1"/>
        <end position="39"/>
    </location>
</feature>
<keyword evidence="3" id="KW-1185">Reference proteome</keyword>
<evidence type="ECO:0000313" key="3">
    <source>
        <dbReference type="Proteomes" id="UP000785200"/>
    </source>
</evidence>
<comment type="caution">
    <text evidence="2">The sequence shown here is derived from an EMBL/GenBank/DDBJ whole genome shotgun (WGS) entry which is preliminary data.</text>
</comment>
<protein>
    <recommendedName>
        <fullName evidence="4">F-box domain-containing protein</fullName>
    </recommendedName>
</protein>
<organism evidence="2 3">
    <name type="scientific">Hyphodiscus hymeniophilus</name>
    <dbReference type="NCBI Taxonomy" id="353542"/>
    <lineage>
        <taxon>Eukaryota</taxon>
        <taxon>Fungi</taxon>
        <taxon>Dikarya</taxon>
        <taxon>Ascomycota</taxon>
        <taxon>Pezizomycotina</taxon>
        <taxon>Leotiomycetes</taxon>
        <taxon>Helotiales</taxon>
        <taxon>Hyphodiscaceae</taxon>
        <taxon>Hyphodiscus</taxon>
    </lineage>
</organism>
<reference evidence="2" key="1">
    <citation type="submission" date="2019-07" db="EMBL/GenBank/DDBJ databases">
        <title>Hyphodiscus hymeniophilus genome sequencing and assembly.</title>
        <authorList>
            <person name="Kramer G."/>
            <person name="Nodwell J."/>
        </authorList>
    </citation>
    <scope>NUCLEOTIDE SEQUENCE</scope>
    <source>
        <strain evidence="2">ATCC 34498</strain>
    </source>
</reference>